<evidence type="ECO:0000313" key="3">
    <source>
        <dbReference type="Proteomes" id="UP000255355"/>
    </source>
</evidence>
<dbReference type="OrthoDB" id="4753036at2"/>
<keyword evidence="1" id="KW-1133">Transmembrane helix</keyword>
<name>A0A370GIL9_9NOCA</name>
<dbReference type="RefSeq" id="WP_068027121.1">
    <property type="nucleotide sequence ID" value="NZ_QQAZ01000019.1"/>
</dbReference>
<evidence type="ECO:0000256" key="1">
    <source>
        <dbReference type="SAM" id="Phobius"/>
    </source>
</evidence>
<protein>
    <submittedName>
        <fullName evidence="2">Sap-like sulfolipid-1-addressing protein</fullName>
    </submittedName>
</protein>
<feature type="transmembrane region" description="Helical" evidence="1">
    <location>
        <begin position="73"/>
        <end position="91"/>
    </location>
</feature>
<evidence type="ECO:0000313" key="2">
    <source>
        <dbReference type="EMBL" id="RDI43642.1"/>
    </source>
</evidence>
<accession>A0A370GIL9</accession>
<gene>
    <name evidence="2" type="ORF">DFR68_11929</name>
</gene>
<dbReference type="EMBL" id="QQAZ01000019">
    <property type="protein sequence ID" value="RDI43642.1"/>
    <property type="molecule type" value="Genomic_DNA"/>
</dbReference>
<feature type="transmembrane region" description="Helical" evidence="1">
    <location>
        <begin position="42"/>
        <end position="61"/>
    </location>
</feature>
<sequence>MGSVIGELLPLAIGLAISPIPIVAIILMLLSRDAAGTSTGFAVGWIAGILCVTTVLVLLSGSADTADSGEPSAAVSWIKIAVGVALIALAAKQWHDRADTAEPGWMRALDGFTFPKAVGLGALLSAVNPKNLLLCVSAGAAIGTGGLPGSQETIALAVFTVLAASTVVIPVVGYRIAGERLHGELDTLKNWLQTNNHMVMAIVLLIMGTVVAGKGIGGL</sequence>
<keyword evidence="3" id="KW-1185">Reference proteome</keyword>
<proteinExistence type="predicted"/>
<dbReference type="InterPro" id="IPR021315">
    <property type="entry name" value="Gap/Sap"/>
</dbReference>
<organism evidence="2 3">
    <name type="scientific">Nocardia mexicana</name>
    <dbReference type="NCBI Taxonomy" id="279262"/>
    <lineage>
        <taxon>Bacteria</taxon>
        <taxon>Bacillati</taxon>
        <taxon>Actinomycetota</taxon>
        <taxon>Actinomycetes</taxon>
        <taxon>Mycobacteriales</taxon>
        <taxon>Nocardiaceae</taxon>
        <taxon>Nocardia</taxon>
    </lineage>
</organism>
<feature type="transmembrane region" description="Helical" evidence="1">
    <location>
        <begin position="197"/>
        <end position="217"/>
    </location>
</feature>
<dbReference type="Proteomes" id="UP000255355">
    <property type="component" value="Unassembled WGS sequence"/>
</dbReference>
<reference evidence="2 3" key="1">
    <citation type="submission" date="2018-07" db="EMBL/GenBank/DDBJ databases">
        <title>Genomic Encyclopedia of Type Strains, Phase IV (KMG-IV): sequencing the most valuable type-strain genomes for metagenomic binning, comparative biology and taxonomic classification.</title>
        <authorList>
            <person name="Goeker M."/>
        </authorList>
    </citation>
    <scope>NUCLEOTIDE SEQUENCE [LARGE SCALE GENOMIC DNA]</scope>
    <source>
        <strain evidence="2 3">DSM 44952</strain>
    </source>
</reference>
<dbReference type="STRING" id="1210089.GCA_001613165_05997"/>
<comment type="caution">
    <text evidence="2">The sequence shown here is derived from an EMBL/GenBank/DDBJ whole genome shotgun (WGS) entry which is preliminary data.</text>
</comment>
<dbReference type="AlphaFoldDB" id="A0A370GIL9"/>
<dbReference type="Pfam" id="PF11139">
    <property type="entry name" value="SfLAP"/>
    <property type="match status" value="1"/>
</dbReference>
<keyword evidence="1" id="KW-0812">Transmembrane</keyword>
<feature type="transmembrane region" description="Helical" evidence="1">
    <location>
        <begin position="154"/>
        <end position="177"/>
    </location>
</feature>
<feature type="transmembrane region" description="Helical" evidence="1">
    <location>
        <begin position="12"/>
        <end position="30"/>
    </location>
</feature>
<keyword evidence="1" id="KW-0472">Membrane</keyword>